<dbReference type="InterPro" id="IPR000791">
    <property type="entry name" value="Gpr1/Fun34/SatP-like"/>
</dbReference>
<feature type="transmembrane region" description="Helical" evidence="7">
    <location>
        <begin position="58"/>
        <end position="77"/>
    </location>
</feature>
<name>A0ABV9YTD0_9PSEU</name>
<evidence type="ECO:0000256" key="1">
    <source>
        <dbReference type="ARBA" id="ARBA00004141"/>
    </source>
</evidence>
<comment type="similarity">
    <text evidence="2">Belongs to the acetate uptake transporter (AceTr) (TC 2.A.96) family.</text>
</comment>
<accession>A0ABV9YTD0</accession>
<dbReference type="PANTHER" id="PTHR31123">
    <property type="entry name" value="ACCUMULATION OF DYADS PROTEIN 2-RELATED"/>
    <property type="match status" value="1"/>
</dbReference>
<dbReference type="Proteomes" id="UP001595947">
    <property type="component" value="Unassembled WGS sequence"/>
</dbReference>
<feature type="transmembrane region" description="Helical" evidence="7">
    <location>
        <begin position="143"/>
        <end position="161"/>
    </location>
</feature>
<feature type="transmembrane region" description="Helical" evidence="7">
    <location>
        <begin position="31"/>
        <end position="52"/>
    </location>
</feature>
<comment type="caution">
    <text evidence="8">The sequence shown here is derived from an EMBL/GenBank/DDBJ whole genome shotgun (WGS) entry which is preliminary data.</text>
</comment>
<proteinExistence type="inferred from homology"/>
<feature type="transmembrane region" description="Helical" evidence="7">
    <location>
        <begin position="173"/>
        <end position="193"/>
    </location>
</feature>
<feature type="compositionally biased region" description="Polar residues" evidence="6">
    <location>
        <begin position="1"/>
        <end position="13"/>
    </location>
</feature>
<gene>
    <name evidence="8" type="ORF">ACFPBZ_23090</name>
</gene>
<evidence type="ECO:0000256" key="3">
    <source>
        <dbReference type="ARBA" id="ARBA00022692"/>
    </source>
</evidence>
<feature type="transmembrane region" description="Helical" evidence="7">
    <location>
        <begin position="84"/>
        <end position="104"/>
    </location>
</feature>
<reference evidence="9" key="1">
    <citation type="journal article" date="2019" name="Int. J. Syst. Evol. Microbiol.">
        <title>The Global Catalogue of Microorganisms (GCM) 10K type strain sequencing project: providing services to taxonomists for standard genome sequencing and annotation.</title>
        <authorList>
            <consortium name="The Broad Institute Genomics Platform"/>
            <consortium name="The Broad Institute Genome Sequencing Center for Infectious Disease"/>
            <person name="Wu L."/>
            <person name="Ma J."/>
        </authorList>
    </citation>
    <scope>NUCLEOTIDE SEQUENCE [LARGE SCALE GENOMIC DNA]</scope>
    <source>
        <strain evidence="9">CGMCC 4.7093</strain>
    </source>
</reference>
<feature type="region of interest" description="Disordered" evidence="6">
    <location>
        <begin position="1"/>
        <end position="23"/>
    </location>
</feature>
<dbReference type="EMBL" id="JBHSIV010000031">
    <property type="protein sequence ID" value="MFC5065121.1"/>
    <property type="molecule type" value="Genomic_DNA"/>
</dbReference>
<keyword evidence="4 7" id="KW-1133">Transmembrane helix</keyword>
<keyword evidence="9" id="KW-1185">Reference proteome</keyword>
<keyword evidence="5 7" id="KW-0472">Membrane</keyword>
<evidence type="ECO:0000313" key="8">
    <source>
        <dbReference type="EMBL" id="MFC5065121.1"/>
    </source>
</evidence>
<feature type="transmembrane region" description="Helical" evidence="7">
    <location>
        <begin position="116"/>
        <end position="136"/>
    </location>
</feature>
<evidence type="ECO:0000256" key="2">
    <source>
        <dbReference type="ARBA" id="ARBA00005587"/>
    </source>
</evidence>
<comment type="subcellular location">
    <subcellularLocation>
        <location evidence="1">Membrane</location>
        <topology evidence="1">Multi-pass membrane protein</topology>
    </subcellularLocation>
</comment>
<dbReference type="Pfam" id="PF01184">
    <property type="entry name" value="Gpr1_Fun34_YaaH"/>
    <property type="match status" value="1"/>
</dbReference>
<keyword evidence="3 7" id="KW-0812">Transmembrane</keyword>
<dbReference type="InterPro" id="IPR051633">
    <property type="entry name" value="AceTr"/>
</dbReference>
<protein>
    <submittedName>
        <fullName evidence="8">Acetate uptake transporter</fullName>
    </submittedName>
</protein>
<evidence type="ECO:0000313" key="9">
    <source>
        <dbReference type="Proteomes" id="UP001595947"/>
    </source>
</evidence>
<sequence>MSTTSESRTQNPTAPGGAADPTRSIADPGPLGLAAFALTTFVLSLFNAGLAPEALEPTVLPLALFYGGLAQLIAGLWEFRKANTFGATAFVSYGSFWLAFAAYVKFIEPSIPEADHSTATGIFLIGWAVFTGYMLIASLRTTGALVAVFALLFLTFLLLAVGDLTGVDGIATVGGFVGLLTAIAAWYASFAVVTNATWGRQVLPTAPRS</sequence>
<dbReference type="RefSeq" id="WP_378038457.1">
    <property type="nucleotide sequence ID" value="NZ_JBHSIV010000031.1"/>
</dbReference>
<organism evidence="8 9">
    <name type="scientific">Actinomycetospora atypica</name>
    <dbReference type="NCBI Taxonomy" id="1290095"/>
    <lineage>
        <taxon>Bacteria</taxon>
        <taxon>Bacillati</taxon>
        <taxon>Actinomycetota</taxon>
        <taxon>Actinomycetes</taxon>
        <taxon>Pseudonocardiales</taxon>
        <taxon>Pseudonocardiaceae</taxon>
        <taxon>Actinomycetospora</taxon>
    </lineage>
</organism>
<evidence type="ECO:0000256" key="5">
    <source>
        <dbReference type="ARBA" id="ARBA00023136"/>
    </source>
</evidence>
<evidence type="ECO:0000256" key="6">
    <source>
        <dbReference type="SAM" id="MobiDB-lite"/>
    </source>
</evidence>
<dbReference type="NCBIfam" id="NF038013">
    <property type="entry name" value="AceTr_1"/>
    <property type="match status" value="1"/>
</dbReference>
<evidence type="ECO:0000256" key="4">
    <source>
        <dbReference type="ARBA" id="ARBA00022989"/>
    </source>
</evidence>
<dbReference type="PANTHER" id="PTHR31123:SF1">
    <property type="entry name" value="ACCUMULATION OF DYADS PROTEIN 2-RELATED"/>
    <property type="match status" value="1"/>
</dbReference>
<evidence type="ECO:0000256" key="7">
    <source>
        <dbReference type="SAM" id="Phobius"/>
    </source>
</evidence>